<dbReference type="AlphaFoldDB" id="A0A1R4GZ35"/>
<organism evidence="1 2">
    <name type="scientific">Psychrobacter piechaudii</name>
    <dbReference type="NCBI Taxonomy" id="1945521"/>
    <lineage>
        <taxon>Bacteria</taxon>
        <taxon>Pseudomonadati</taxon>
        <taxon>Pseudomonadota</taxon>
        <taxon>Gammaproteobacteria</taxon>
        <taxon>Moraxellales</taxon>
        <taxon>Moraxellaceae</taxon>
        <taxon>Psychrobacter</taxon>
    </lineage>
</organism>
<accession>A0A1R4GZ35</accession>
<gene>
    <name evidence="1" type="ORF">A1232T_02254</name>
</gene>
<reference evidence="1 2" key="1">
    <citation type="submission" date="2017-02" db="EMBL/GenBank/DDBJ databases">
        <authorList>
            <person name="Peterson S.W."/>
        </authorList>
    </citation>
    <scope>NUCLEOTIDE SEQUENCE [LARGE SCALE GENOMIC DNA]</scope>
    <source>
        <strain evidence="1">Psychrobacter_piechaudii</strain>
    </source>
</reference>
<sequence>MMTPLAHPRHTMYLLPLLPSGPGGVHSTKLRGYQWSHQARIIPKVSMFSSIFEYLLCSIYFCSIYMRK</sequence>
<keyword evidence="2" id="KW-1185">Reference proteome</keyword>
<dbReference type="Proteomes" id="UP000188357">
    <property type="component" value="Unassembled WGS sequence"/>
</dbReference>
<name>A0A1R4GZ35_9GAMM</name>
<protein>
    <submittedName>
        <fullName evidence="1">Uncharacterized protein</fullName>
    </submittedName>
</protein>
<proteinExistence type="predicted"/>
<evidence type="ECO:0000313" key="2">
    <source>
        <dbReference type="Proteomes" id="UP000188357"/>
    </source>
</evidence>
<dbReference type="STRING" id="1945521.A1232T_02254"/>
<evidence type="ECO:0000313" key="1">
    <source>
        <dbReference type="EMBL" id="SJM73052.1"/>
    </source>
</evidence>
<dbReference type="EMBL" id="FUGE01000245">
    <property type="protein sequence ID" value="SJM73052.1"/>
    <property type="molecule type" value="Genomic_DNA"/>
</dbReference>